<dbReference type="PRINTS" id="PR00385">
    <property type="entry name" value="P450"/>
</dbReference>
<comment type="cofactor">
    <cofactor evidence="1 7">
        <name>heme</name>
        <dbReference type="ChEBI" id="CHEBI:30413"/>
    </cofactor>
</comment>
<organism evidence="9 10">
    <name type="scientific">Phaeomoniella chlamydospora</name>
    <name type="common">Phaeoacremonium chlamydosporum</name>
    <dbReference type="NCBI Taxonomy" id="158046"/>
    <lineage>
        <taxon>Eukaryota</taxon>
        <taxon>Fungi</taxon>
        <taxon>Dikarya</taxon>
        <taxon>Ascomycota</taxon>
        <taxon>Pezizomycotina</taxon>
        <taxon>Eurotiomycetes</taxon>
        <taxon>Chaetothyriomycetidae</taxon>
        <taxon>Phaeomoniellales</taxon>
        <taxon>Phaeomoniellaceae</taxon>
        <taxon>Phaeomoniella</taxon>
    </lineage>
</organism>
<evidence type="ECO:0000256" key="4">
    <source>
        <dbReference type="ARBA" id="ARBA00023002"/>
    </source>
</evidence>
<evidence type="ECO:0000256" key="2">
    <source>
        <dbReference type="ARBA" id="ARBA00010617"/>
    </source>
</evidence>
<dbReference type="GO" id="GO:0016705">
    <property type="term" value="F:oxidoreductase activity, acting on paired donors, with incorporation or reduction of molecular oxygen"/>
    <property type="evidence" value="ECO:0007669"/>
    <property type="project" value="InterPro"/>
</dbReference>
<dbReference type="AlphaFoldDB" id="A0A0G2EN58"/>
<dbReference type="InterPro" id="IPR036396">
    <property type="entry name" value="Cyt_P450_sf"/>
</dbReference>
<dbReference type="PRINTS" id="PR00463">
    <property type="entry name" value="EP450I"/>
</dbReference>
<keyword evidence="6 8" id="KW-0503">Monooxygenase</keyword>
<comment type="similarity">
    <text evidence="2 8">Belongs to the cytochrome P450 family.</text>
</comment>
<keyword evidence="10" id="KW-1185">Reference proteome</keyword>
<proteinExistence type="inferred from homology"/>
<dbReference type="EMBL" id="LCWF01000066">
    <property type="protein sequence ID" value="KKY23551.1"/>
    <property type="molecule type" value="Genomic_DNA"/>
</dbReference>
<dbReference type="CDD" id="cd11060">
    <property type="entry name" value="CYP57A1-like"/>
    <property type="match status" value="1"/>
</dbReference>
<dbReference type="InterPro" id="IPR017972">
    <property type="entry name" value="Cyt_P450_CS"/>
</dbReference>
<evidence type="ECO:0000256" key="5">
    <source>
        <dbReference type="ARBA" id="ARBA00023004"/>
    </source>
</evidence>
<dbReference type="InterPro" id="IPR001128">
    <property type="entry name" value="Cyt_P450"/>
</dbReference>
<keyword evidence="5 7" id="KW-0408">Iron</keyword>
<evidence type="ECO:0000313" key="10">
    <source>
        <dbReference type="Proteomes" id="UP000053317"/>
    </source>
</evidence>
<accession>A0A0G2EN58</accession>
<evidence type="ECO:0000313" key="9">
    <source>
        <dbReference type="EMBL" id="KKY23551.1"/>
    </source>
</evidence>
<dbReference type="SUPFAM" id="SSF48264">
    <property type="entry name" value="Cytochrome P450"/>
    <property type="match status" value="1"/>
</dbReference>
<dbReference type="GO" id="GO:0020037">
    <property type="term" value="F:heme binding"/>
    <property type="evidence" value="ECO:0007669"/>
    <property type="project" value="InterPro"/>
</dbReference>
<protein>
    <submittedName>
        <fullName evidence="9">Putative cytochrome p450</fullName>
    </submittedName>
</protein>
<reference evidence="9 10" key="2">
    <citation type="submission" date="2015-05" db="EMBL/GenBank/DDBJ databases">
        <authorList>
            <person name="Morales-Cruz A."/>
            <person name="Amrine K.C."/>
            <person name="Cantu D."/>
        </authorList>
    </citation>
    <scope>NUCLEOTIDE SEQUENCE [LARGE SCALE GENOMIC DNA]</scope>
    <source>
        <strain evidence="9">UCRPC4</strain>
    </source>
</reference>
<comment type="caution">
    <text evidence="9">The sequence shown here is derived from an EMBL/GenBank/DDBJ whole genome shotgun (WGS) entry which is preliminary data.</text>
</comment>
<dbReference type="Gene3D" id="1.10.630.10">
    <property type="entry name" value="Cytochrome P450"/>
    <property type="match status" value="1"/>
</dbReference>
<evidence type="ECO:0000256" key="6">
    <source>
        <dbReference type="ARBA" id="ARBA00023033"/>
    </source>
</evidence>
<dbReference type="GO" id="GO:0004497">
    <property type="term" value="F:monooxygenase activity"/>
    <property type="evidence" value="ECO:0007669"/>
    <property type="project" value="UniProtKB-KW"/>
</dbReference>
<dbReference type="PANTHER" id="PTHR24305:SF232">
    <property type="entry name" value="P450, PUTATIVE (EUROFUNG)-RELATED"/>
    <property type="match status" value="1"/>
</dbReference>
<dbReference type="PROSITE" id="PS00086">
    <property type="entry name" value="CYTOCHROME_P450"/>
    <property type="match status" value="1"/>
</dbReference>
<evidence type="ECO:0000256" key="3">
    <source>
        <dbReference type="ARBA" id="ARBA00022723"/>
    </source>
</evidence>
<dbReference type="Pfam" id="PF00067">
    <property type="entry name" value="p450"/>
    <property type="match status" value="1"/>
</dbReference>
<evidence type="ECO:0000256" key="8">
    <source>
        <dbReference type="RuleBase" id="RU000461"/>
    </source>
</evidence>
<gene>
    <name evidence="9" type="ORF">UCRPC4_g02814</name>
</gene>
<keyword evidence="3 7" id="KW-0479">Metal-binding</keyword>
<dbReference type="GO" id="GO:0005506">
    <property type="term" value="F:iron ion binding"/>
    <property type="evidence" value="ECO:0007669"/>
    <property type="project" value="InterPro"/>
</dbReference>
<dbReference type="OrthoDB" id="3934656at2759"/>
<keyword evidence="4 8" id="KW-0560">Oxidoreductase</keyword>
<evidence type="ECO:0000256" key="7">
    <source>
        <dbReference type="PIRSR" id="PIRSR602401-1"/>
    </source>
</evidence>
<name>A0A0G2EN58_PHACM</name>
<dbReference type="FunFam" id="1.10.630.10:FF:000050">
    <property type="entry name" value="Cytochrome P450 monooxygenase"/>
    <property type="match status" value="1"/>
</dbReference>
<evidence type="ECO:0000256" key="1">
    <source>
        <dbReference type="ARBA" id="ARBA00001971"/>
    </source>
</evidence>
<feature type="binding site" description="axial binding residue" evidence="7">
    <location>
        <position position="383"/>
    </location>
    <ligand>
        <name>heme</name>
        <dbReference type="ChEBI" id="CHEBI:30413"/>
    </ligand>
    <ligandPart>
        <name>Fe</name>
        <dbReference type="ChEBI" id="CHEBI:18248"/>
    </ligandPart>
</feature>
<dbReference type="PANTHER" id="PTHR24305">
    <property type="entry name" value="CYTOCHROME P450"/>
    <property type="match status" value="1"/>
</dbReference>
<dbReference type="Proteomes" id="UP000053317">
    <property type="component" value="Unassembled WGS sequence"/>
</dbReference>
<dbReference type="InterPro" id="IPR002401">
    <property type="entry name" value="Cyt_P450_E_grp-I"/>
</dbReference>
<keyword evidence="7 8" id="KW-0349">Heme</keyword>
<dbReference type="InterPro" id="IPR050121">
    <property type="entry name" value="Cytochrome_P450_monoxygenase"/>
</dbReference>
<sequence length="436" mass="49445">MEGLYGPIVRIAPNELSLASPVAARELLSAGKGFHKTDFYAVFPPPENPDIFTEIRENVHAQKKRVAGTPYSLNAMQKLTPFIEDTINLLMEKLDKFADSEGQCDLGSWLHYFAFDVLGEVAFSQKYGFLDQGIDTENAIKTIDNAQWYDGIVGQIPLVDYFLRRNPLWQYIPFLSSGNFLITRMALEEMGKRKPYEKTAGKETDREDLLSQLIKGHLSNPDKFGEGDVFAVAHGAIFAGSDSTASTMQSFFFHILKDPAVYTRLCQEIDQATKDNRLSPTVTWQEAQNLEYFQATLKEAMRVRPAVGLDITRYVPPNGAEIQGTKFPGGTRLAVNGWVLHRDTEIFGPDADTYRPERWLEDEQKSKTMDRYMFQFGGGSHLCIGRNLALLEINKVLPTLLRNYRFKLCHPEKEITYHTTFFVVQSGLDVKIEKSR</sequence>
<reference evidence="9 10" key="1">
    <citation type="submission" date="2015-05" db="EMBL/GenBank/DDBJ databases">
        <title>Distinctive expansion of gene families associated with plant cell wall degradation and secondary metabolism in the genomes of grapevine trunk pathogens.</title>
        <authorList>
            <person name="Lawrence D.P."/>
            <person name="Travadon R."/>
            <person name="Rolshausen P.E."/>
            <person name="Baumgartner K."/>
        </authorList>
    </citation>
    <scope>NUCLEOTIDE SEQUENCE [LARGE SCALE GENOMIC DNA]</scope>
    <source>
        <strain evidence="9">UCRPC4</strain>
    </source>
</reference>